<dbReference type="EMBL" id="JACJSG010000028">
    <property type="protein sequence ID" value="MBD2502826.1"/>
    <property type="molecule type" value="Genomic_DNA"/>
</dbReference>
<name>A0ABR8D8E7_9NOST</name>
<gene>
    <name evidence="1" type="ORF">H6G83_19830</name>
</gene>
<protein>
    <submittedName>
        <fullName evidence="1">Uncharacterized protein</fullName>
    </submittedName>
</protein>
<keyword evidence="2" id="KW-1185">Reference proteome</keyword>
<evidence type="ECO:0000313" key="1">
    <source>
        <dbReference type="EMBL" id="MBD2502826.1"/>
    </source>
</evidence>
<accession>A0ABR8D8E7</accession>
<organism evidence="1 2">
    <name type="scientific">Anabaena azotica FACHB-119</name>
    <dbReference type="NCBI Taxonomy" id="947527"/>
    <lineage>
        <taxon>Bacteria</taxon>
        <taxon>Bacillati</taxon>
        <taxon>Cyanobacteriota</taxon>
        <taxon>Cyanophyceae</taxon>
        <taxon>Nostocales</taxon>
        <taxon>Nostocaceae</taxon>
        <taxon>Anabaena</taxon>
        <taxon>Anabaena azotica</taxon>
    </lineage>
</organism>
<dbReference type="RefSeq" id="WP_190475469.1">
    <property type="nucleotide sequence ID" value="NZ_JACJSG010000028.1"/>
</dbReference>
<comment type="caution">
    <text evidence="1">The sequence shown here is derived from an EMBL/GenBank/DDBJ whole genome shotgun (WGS) entry which is preliminary data.</text>
</comment>
<reference evidence="1 2" key="1">
    <citation type="journal article" date="2020" name="ISME J.">
        <title>Comparative genomics reveals insights into cyanobacterial evolution and habitat adaptation.</title>
        <authorList>
            <person name="Chen M.Y."/>
            <person name="Teng W.K."/>
            <person name="Zhao L."/>
            <person name="Hu C.X."/>
            <person name="Zhou Y.K."/>
            <person name="Han B.P."/>
            <person name="Song L.R."/>
            <person name="Shu W.S."/>
        </authorList>
    </citation>
    <scope>NUCLEOTIDE SEQUENCE [LARGE SCALE GENOMIC DNA]</scope>
    <source>
        <strain evidence="1 2">FACHB-119</strain>
    </source>
</reference>
<dbReference type="Proteomes" id="UP000661112">
    <property type="component" value="Unassembled WGS sequence"/>
</dbReference>
<proteinExistence type="predicted"/>
<evidence type="ECO:0000313" key="2">
    <source>
        <dbReference type="Proteomes" id="UP000661112"/>
    </source>
</evidence>
<sequence length="64" mass="7323">MNQIRLYAKLAPSQMPESYQQKLSELLEWNKIVYGCLQSGQVEDAKVFLEQAITEAEKPGNYDS</sequence>